<evidence type="ECO:0000313" key="1">
    <source>
        <dbReference type="EMBL" id="MEN0644917.1"/>
    </source>
</evidence>
<reference evidence="1 2" key="1">
    <citation type="submission" date="2024-03" db="EMBL/GenBank/DDBJ databases">
        <title>Bacilli Hybrid Assemblies.</title>
        <authorList>
            <person name="Kovac J."/>
        </authorList>
    </citation>
    <scope>NUCLEOTIDE SEQUENCE [LARGE SCALE GENOMIC DNA]</scope>
    <source>
        <strain evidence="1 2">FSL R7-0666</strain>
    </source>
</reference>
<dbReference type="RefSeq" id="WP_343131537.1">
    <property type="nucleotide sequence ID" value="NZ_JBCITK010000001.1"/>
</dbReference>
<accession>A0ABU9VLZ6</accession>
<comment type="caution">
    <text evidence="1">The sequence shown here is derived from an EMBL/GenBank/DDBJ whole genome shotgun (WGS) entry which is preliminary data.</text>
</comment>
<keyword evidence="2" id="KW-1185">Reference proteome</keyword>
<sequence length="58" mass="6765">MVVLTDSHRKAIAEDARKELAKSTLERFMLYVGQESWQGLSADRLTVHRLFQNPHNLR</sequence>
<gene>
    <name evidence="1" type="ORF">MKY91_17310</name>
</gene>
<protein>
    <submittedName>
        <fullName evidence="1">Uncharacterized protein</fullName>
    </submittedName>
</protein>
<organism evidence="1 2">
    <name type="scientific">Alkalicoccobacillus gibsonii</name>
    <dbReference type="NCBI Taxonomy" id="79881"/>
    <lineage>
        <taxon>Bacteria</taxon>
        <taxon>Bacillati</taxon>
        <taxon>Bacillota</taxon>
        <taxon>Bacilli</taxon>
        <taxon>Bacillales</taxon>
        <taxon>Bacillaceae</taxon>
        <taxon>Alkalicoccobacillus</taxon>
    </lineage>
</organism>
<proteinExistence type="predicted"/>
<dbReference type="Proteomes" id="UP001418796">
    <property type="component" value="Unassembled WGS sequence"/>
</dbReference>
<evidence type="ECO:0000313" key="2">
    <source>
        <dbReference type="Proteomes" id="UP001418796"/>
    </source>
</evidence>
<name>A0ABU9VLZ6_9BACI</name>
<dbReference type="EMBL" id="JBCITK010000001">
    <property type="protein sequence ID" value="MEN0644917.1"/>
    <property type="molecule type" value="Genomic_DNA"/>
</dbReference>